<accession>A0A9X4ES89</accession>
<comment type="caution">
    <text evidence="1">The sequence shown here is derived from an EMBL/GenBank/DDBJ whole genome shotgun (WGS) entry which is preliminary data.</text>
</comment>
<evidence type="ECO:0008006" key="3">
    <source>
        <dbReference type="Google" id="ProtNLM"/>
    </source>
</evidence>
<evidence type="ECO:0000313" key="2">
    <source>
        <dbReference type="Proteomes" id="UP001149303"/>
    </source>
</evidence>
<keyword evidence="2" id="KW-1185">Reference proteome</keyword>
<dbReference type="PROSITE" id="PS51257">
    <property type="entry name" value="PROKAR_LIPOPROTEIN"/>
    <property type="match status" value="1"/>
</dbReference>
<name>A0A9X4ES89_9FLAO</name>
<dbReference type="AlphaFoldDB" id="A0A9X4ES89"/>
<dbReference type="Proteomes" id="UP001149303">
    <property type="component" value="Unassembled WGS sequence"/>
</dbReference>
<dbReference type="RefSeq" id="WP_274640952.1">
    <property type="nucleotide sequence ID" value="NZ_JAIWJY010000010.1"/>
</dbReference>
<reference evidence="1" key="1">
    <citation type="submission" date="2021-09" db="EMBL/GenBank/DDBJ databases">
        <authorList>
            <person name="Smyrli M."/>
        </authorList>
    </citation>
    <scope>NUCLEOTIDE SEQUENCE</scope>
    <source>
        <strain evidence="1">LAR25</strain>
    </source>
</reference>
<proteinExistence type="predicted"/>
<organism evidence="1 2">
    <name type="scientific">Tenacibaculum larymnensis</name>
    <dbReference type="NCBI Taxonomy" id="2878201"/>
    <lineage>
        <taxon>Bacteria</taxon>
        <taxon>Pseudomonadati</taxon>
        <taxon>Bacteroidota</taxon>
        <taxon>Flavobacteriia</taxon>
        <taxon>Flavobacteriales</taxon>
        <taxon>Flavobacteriaceae</taxon>
        <taxon>Tenacibaculum</taxon>
    </lineage>
</organism>
<gene>
    <name evidence="1" type="ORF">LCI24_14115</name>
</gene>
<evidence type="ECO:0000313" key="1">
    <source>
        <dbReference type="EMBL" id="MDE1207932.1"/>
    </source>
</evidence>
<dbReference type="EMBL" id="JAIWJY010000010">
    <property type="protein sequence ID" value="MDE1207932.1"/>
    <property type="molecule type" value="Genomic_DNA"/>
</dbReference>
<protein>
    <recommendedName>
        <fullName evidence="3">Lipoprotein</fullName>
    </recommendedName>
</protein>
<sequence length="126" mass="14760">MKKSIILLLALGIQILVSCNSKPDVEKLLKEHETKSEIFKAITENHDYMTEFMETAHNNEHAMQMMMNKGVMMNNMHGNKNMMHQIMNDSTQVDKMLQMMHQRGMINYECIQSCMKKMNSKEVMDE</sequence>